<dbReference type="EMBL" id="OU015568">
    <property type="protein sequence ID" value="CAG5089940.1"/>
    <property type="molecule type" value="Genomic_DNA"/>
</dbReference>
<comment type="similarity">
    <text evidence="1">Belongs to the recoverin family.</text>
</comment>
<dbReference type="PROSITE" id="PS00018">
    <property type="entry name" value="EF_HAND_1"/>
    <property type="match status" value="3"/>
</dbReference>
<dbReference type="CDD" id="cd00051">
    <property type="entry name" value="EFh"/>
    <property type="match status" value="2"/>
</dbReference>
<accession>A0ABN7S4S9</accession>
<dbReference type="PANTHER" id="PTHR23055:SF178">
    <property type="entry name" value="NEUROCALCIN HOMOLOG"/>
    <property type="match status" value="1"/>
</dbReference>
<keyword evidence="6" id="KW-0449">Lipoprotein</keyword>
<evidence type="ECO:0000313" key="8">
    <source>
        <dbReference type="EMBL" id="CAG5089940.1"/>
    </source>
</evidence>
<evidence type="ECO:0000256" key="6">
    <source>
        <dbReference type="ARBA" id="ARBA00023288"/>
    </source>
</evidence>
<evidence type="ECO:0000256" key="1">
    <source>
        <dbReference type="ARBA" id="ARBA00006049"/>
    </source>
</evidence>
<dbReference type="Pfam" id="PF00036">
    <property type="entry name" value="EF-hand_1"/>
    <property type="match status" value="1"/>
</dbReference>
<gene>
    <name evidence="8" type="ORF">OKIOD_LOCUS3967</name>
</gene>
<feature type="domain" description="EF-hand" evidence="7">
    <location>
        <begin position="60"/>
        <end position="95"/>
    </location>
</feature>
<dbReference type="Gene3D" id="1.10.238.10">
    <property type="entry name" value="EF-hand"/>
    <property type="match status" value="1"/>
</dbReference>
<evidence type="ECO:0000256" key="4">
    <source>
        <dbReference type="ARBA" id="ARBA00022737"/>
    </source>
</evidence>
<keyword evidence="2" id="KW-0519">Myristate</keyword>
<evidence type="ECO:0000256" key="3">
    <source>
        <dbReference type="ARBA" id="ARBA00022723"/>
    </source>
</evidence>
<organism evidence="8 9">
    <name type="scientific">Oikopleura dioica</name>
    <name type="common">Tunicate</name>
    <dbReference type="NCBI Taxonomy" id="34765"/>
    <lineage>
        <taxon>Eukaryota</taxon>
        <taxon>Metazoa</taxon>
        <taxon>Chordata</taxon>
        <taxon>Tunicata</taxon>
        <taxon>Appendicularia</taxon>
        <taxon>Copelata</taxon>
        <taxon>Oikopleuridae</taxon>
        <taxon>Oikopleura</taxon>
    </lineage>
</organism>
<evidence type="ECO:0000256" key="5">
    <source>
        <dbReference type="ARBA" id="ARBA00022837"/>
    </source>
</evidence>
<evidence type="ECO:0000313" key="9">
    <source>
        <dbReference type="Proteomes" id="UP001158576"/>
    </source>
</evidence>
<dbReference type="Proteomes" id="UP001158576">
    <property type="component" value="Chromosome PAR"/>
</dbReference>
<dbReference type="InterPro" id="IPR002048">
    <property type="entry name" value="EF_hand_dom"/>
</dbReference>
<keyword evidence="3" id="KW-0479">Metal-binding</keyword>
<keyword evidence="4" id="KW-0677">Repeat</keyword>
<feature type="domain" description="EF-hand" evidence="7">
    <location>
        <begin position="96"/>
        <end position="131"/>
    </location>
</feature>
<name>A0ABN7S4S9_OIKDI</name>
<feature type="domain" description="EF-hand" evidence="7">
    <location>
        <begin position="142"/>
        <end position="177"/>
    </location>
</feature>
<evidence type="ECO:0000259" key="7">
    <source>
        <dbReference type="PROSITE" id="PS50222"/>
    </source>
</evidence>
<proteinExistence type="inferred from homology"/>
<keyword evidence="9" id="KW-1185">Reference proteome</keyword>
<dbReference type="SUPFAM" id="SSF47473">
    <property type="entry name" value="EF-hand"/>
    <property type="match status" value="1"/>
</dbReference>
<dbReference type="Pfam" id="PF13499">
    <property type="entry name" value="EF-hand_7"/>
    <property type="match status" value="1"/>
</dbReference>
<evidence type="ECO:0000256" key="2">
    <source>
        <dbReference type="ARBA" id="ARBA00022707"/>
    </source>
</evidence>
<dbReference type="InterPro" id="IPR018247">
    <property type="entry name" value="EF_Hand_1_Ca_BS"/>
</dbReference>
<dbReference type="PRINTS" id="PR00450">
    <property type="entry name" value="RECOVERIN"/>
</dbReference>
<dbReference type="PROSITE" id="PS50222">
    <property type="entry name" value="EF_HAND_2"/>
    <property type="match status" value="3"/>
</dbReference>
<keyword evidence="5" id="KW-0106">Calcium</keyword>
<dbReference type="InterPro" id="IPR028846">
    <property type="entry name" value="Recoverin"/>
</dbReference>
<protein>
    <submittedName>
        <fullName evidence="8">Oidioi.mRNA.OKI2018_I69.PAR.g12409.t1.cds</fullName>
    </submittedName>
</protein>
<dbReference type="SMART" id="SM00054">
    <property type="entry name" value="EFh"/>
    <property type="match status" value="3"/>
</dbReference>
<reference evidence="8 9" key="1">
    <citation type="submission" date="2021-04" db="EMBL/GenBank/DDBJ databases">
        <authorList>
            <person name="Bliznina A."/>
        </authorList>
    </citation>
    <scope>NUCLEOTIDE SEQUENCE [LARGE SCALE GENOMIC DNA]</scope>
</reference>
<sequence>MGQNKSRLSKEEIKRLETTTKFTKAEIKVWYRGFIQDCPDGELKLNEFAEIYRGFFPDGNSHEFASMVFSVFDVNGDGTIQFDEFLNALSITSKGSMEEKLEWAFRIYDLDDSGTIDKQEMVKIINAMISMAGSTGVNSCEKAEDRVEKIFQIMDADGNGELSREEFLQAARKDQSIVAALSFIRC</sequence>
<dbReference type="InterPro" id="IPR011992">
    <property type="entry name" value="EF-hand-dom_pair"/>
</dbReference>
<dbReference type="PANTHER" id="PTHR23055">
    <property type="entry name" value="CALCIUM BINDING PROTEINS"/>
    <property type="match status" value="1"/>
</dbReference>